<dbReference type="InterPro" id="IPR023081">
    <property type="entry name" value="Cell_div_FtsB"/>
</dbReference>
<evidence type="ECO:0000256" key="5">
    <source>
        <dbReference type="ARBA" id="ARBA00023136"/>
    </source>
</evidence>
<evidence type="ECO:0000313" key="8">
    <source>
        <dbReference type="EMBL" id="PWQ95887.1"/>
    </source>
</evidence>
<sequence>MKYLITVMFALLVLLLASLWIGHGSYPAKWQLEKEIATLDKQNEHQEELNRQIRAELEDAQSGSDAVEERARSELGMIRNQETFFEVILEPTDTQQLGAQSIRAAQVK</sequence>
<reference evidence="8 9" key="1">
    <citation type="submission" date="2018-05" db="EMBL/GenBank/DDBJ databases">
        <title>Leucothrix arctica sp. nov., isolated from Arctic seawater.</title>
        <authorList>
            <person name="Choi A."/>
            <person name="Baek K."/>
        </authorList>
    </citation>
    <scope>NUCLEOTIDE SEQUENCE [LARGE SCALE GENOMIC DNA]</scope>
    <source>
        <strain evidence="8 9">IMCC9719</strain>
    </source>
</reference>
<comment type="subcellular location">
    <subcellularLocation>
        <location evidence="7">Cell inner membrane</location>
        <topology evidence="7">Single-pass type II membrane protein</topology>
    </subcellularLocation>
    <text evidence="7">Localizes to the division septum.</text>
</comment>
<comment type="function">
    <text evidence="7">Essential cell division protein. May link together the upstream cell division proteins, which are predominantly cytoplasmic, with the downstream cell division proteins, which are predominantly periplasmic.</text>
</comment>
<comment type="caution">
    <text evidence="8">The sequence shown here is derived from an EMBL/GenBank/DDBJ whole genome shotgun (WGS) entry which is preliminary data.</text>
</comment>
<keyword evidence="5 7" id="KW-0472">Membrane</keyword>
<feature type="topological domain" description="Periplasmic" evidence="7">
    <location>
        <begin position="22"/>
        <end position="108"/>
    </location>
</feature>
<evidence type="ECO:0000256" key="4">
    <source>
        <dbReference type="ARBA" id="ARBA00022989"/>
    </source>
</evidence>
<keyword evidence="6 7" id="KW-0131">Cell cycle</keyword>
<dbReference type="GO" id="GO:0043093">
    <property type="term" value="P:FtsZ-dependent cytokinesis"/>
    <property type="evidence" value="ECO:0007669"/>
    <property type="project" value="UniProtKB-UniRule"/>
</dbReference>
<proteinExistence type="inferred from homology"/>
<dbReference type="GO" id="GO:0032153">
    <property type="term" value="C:cell division site"/>
    <property type="evidence" value="ECO:0007669"/>
    <property type="project" value="UniProtKB-UniRule"/>
</dbReference>
<feature type="coiled-coil region" evidence="7">
    <location>
        <begin position="29"/>
        <end position="70"/>
    </location>
</feature>
<name>A0A317CBY4_9GAMM</name>
<dbReference type="RefSeq" id="WP_109823466.1">
    <property type="nucleotide sequence ID" value="NZ_QGKL01000031.1"/>
</dbReference>
<dbReference type="PANTHER" id="PTHR37485:SF1">
    <property type="entry name" value="CELL DIVISION PROTEIN FTSB"/>
    <property type="match status" value="1"/>
</dbReference>
<gene>
    <name evidence="7" type="primary">ftsB</name>
    <name evidence="8" type="ORF">DKT75_10930</name>
</gene>
<keyword evidence="3 7" id="KW-0812">Transmembrane</keyword>
<dbReference type="InterPro" id="IPR007060">
    <property type="entry name" value="FtsL/DivIC"/>
</dbReference>
<evidence type="ECO:0000256" key="2">
    <source>
        <dbReference type="ARBA" id="ARBA00022618"/>
    </source>
</evidence>
<evidence type="ECO:0000256" key="7">
    <source>
        <dbReference type="HAMAP-Rule" id="MF_00599"/>
    </source>
</evidence>
<keyword evidence="7" id="KW-0997">Cell inner membrane</keyword>
<comment type="similarity">
    <text evidence="7">Belongs to the FtsB family.</text>
</comment>
<protein>
    <recommendedName>
        <fullName evidence="7">Cell division protein FtsB</fullName>
    </recommendedName>
</protein>
<evidence type="ECO:0000256" key="1">
    <source>
        <dbReference type="ARBA" id="ARBA00022475"/>
    </source>
</evidence>
<keyword evidence="1 7" id="KW-1003">Cell membrane</keyword>
<dbReference type="GO" id="GO:0030428">
    <property type="term" value="C:cell septum"/>
    <property type="evidence" value="ECO:0007669"/>
    <property type="project" value="TreeGrafter"/>
</dbReference>
<dbReference type="EMBL" id="QGKL01000031">
    <property type="protein sequence ID" value="PWQ95887.1"/>
    <property type="molecule type" value="Genomic_DNA"/>
</dbReference>
<dbReference type="AlphaFoldDB" id="A0A317CBY4"/>
<dbReference type="GO" id="GO:0005886">
    <property type="term" value="C:plasma membrane"/>
    <property type="evidence" value="ECO:0007669"/>
    <property type="project" value="UniProtKB-SubCell"/>
</dbReference>
<dbReference type="Proteomes" id="UP000245506">
    <property type="component" value="Unassembled WGS sequence"/>
</dbReference>
<accession>A0A317CBY4</accession>
<dbReference type="HAMAP" id="MF_00599">
    <property type="entry name" value="FtsB"/>
    <property type="match status" value="1"/>
</dbReference>
<dbReference type="PANTHER" id="PTHR37485">
    <property type="entry name" value="CELL DIVISION PROTEIN FTSB"/>
    <property type="match status" value="1"/>
</dbReference>
<dbReference type="Pfam" id="PF04977">
    <property type="entry name" value="DivIC"/>
    <property type="match status" value="1"/>
</dbReference>
<dbReference type="OrthoDB" id="7061211at2"/>
<keyword evidence="7" id="KW-0175">Coiled coil</keyword>
<evidence type="ECO:0000256" key="3">
    <source>
        <dbReference type="ARBA" id="ARBA00022692"/>
    </source>
</evidence>
<evidence type="ECO:0000256" key="6">
    <source>
        <dbReference type="ARBA" id="ARBA00023306"/>
    </source>
</evidence>
<keyword evidence="9" id="KW-1185">Reference proteome</keyword>
<evidence type="ECO:0000313" key="9">
    <source>
        <dbReference type="Proteomes" id="UP000245506"/>
    </source>
</evidence>
<keyword evidence="2 7" id="KW-0132">Cell division</keyword>
<organism evidence="8 9">
    <name type="scientific">Leucothrix arctica</name>
    <dbReference type="NCBI Taxonomy" id="1481894"/>
    <lineage>
        <taxon>Bacteria</taxon>
        <taxon>Pseudomonadati</taxon>
        <taxon>Pseudomonadota</taxon>
        <taxon>Gammaproteobacteria</taxon>
        <taxon>Thiotrichales</taxon>
        <taxon>Thiotrichaceae</taxon>
        <taxon>Leucothrix</taxon>
    </lineage>
</organism>
<feature type="topological domain" description="Cytoplasmic" evidence="7">
    <location>
        <begin position="1"/>
        <end position="3"/>
    </location>
</feature>
<keyword evidence="4 7" id="KW-1133">Transmembrane helix</keyword>
<comment type="subunit">
    <text evidence="7">Part of a complex composed of FtsB, FtsL and FtsQ.</text>
</comment>